<dbReference type="AlphaFoldDB" id="A0A0F9M3X8"/>
<sequence length="28" mass="3370">RDECRECEEEGCDCGMFEPREEDEEEKS</sequence>
<protein>
    <submittedName>
        <fullName evidence="1">Uncharacterized protein</fullName>
    </submittedName>
</protein>
<name>A0A0F9M3X8_9ZZZZ</name>
<feature type="non-terminal residue" evidence="1">
    <location>
        <position position="1"/>
    </location>
</feature>
<dbReference type="EMBL" id="LAZR01005183">
    <property type="protein sequence ID" value="KKN02095.1"/>
    <property type="molecule type" value="Genomic_DNA"/>
</dbReference>
<reference evidence="1" key="1">
    <citation type="journal article" date="2015" name="Nature">
        <title>Complex archaea that bridge the gap between prokaryotes and eukaryotes.</title>
        <authorList>
            <person name="Spang A."/>
            <person name="Saw J.H."/>
            <person name="Jorgensen S.L."/>
            <person name="Zaremba-Niedzwiedzka K."/>
            <person name="Martijn J."/>
            <person name="Lind A.E."/>
            <person name="van Eijk R."/>
            <person name="Schleper C."/>
            <person name="Guy L."/>
            <person name="Ettema T.J."/>
        </authorList>
    </citation>
    <scope>NUCLEOTIDE SEQUENCE</scope>
</reference>
<proteinExistence type="predicted"/>
<comment type="caution">
    <text evidence="1">The sequence shown here is derived from an EMBL/GenBank/DDBJ whole genome shotgun (WGS) entry which is preliminary data.</text>
</comment>
<accession>A0A0F9M3X8</accession>
<organism evidence="1">
    <name type="scientific">marine sediment metagenome</name>
    <dbReference type="NCBI Taxonomy" id="412755"/>
    <lineage>
        <taxon>unclassified sequences</taxon>
        <taxon>metagenomes</taxon>
        <taxon>ecological metagenomes</taxon>
    </lineage>
</organism>
<gene>
    <name evidence="1" type="ORF">LCGC14_1120980</name>
</gene>
<evidence type="ECO:0000313" key="1">
    <source>
        <dbReference type="EMBL" id="KKN02095.1"/>
    </source>
</evidence>